<evidence type="ECO:0008006" key="5">
    <source>
        <dbReference type="Google" id="ProtNLM"/>
    </source>
</evidence>
<dbReference type="InterPro" id="IPR025498">
    <property type="entry name" value="DUF4389"/>
</dbReference>
<evidence type="ECO:0000313" key="3">
    <source>
        <dbReference type="EMBL" id="SFD26524.1"/>
    </source>
</evidence>
<keyword evidence="2" id="KW-1133">Transmembrane helix</keyword>
<dbReference type="OrthoDB" id="5766995at2"/>
<keyword evidence="2" id="KW-0812">Transmembrane</keyword>
<evidence type="ECO:0000256" key="1">
    <source>
        <dbReference type="SAM" id="MobiDB-lite"/>
    </source>
</evidence>
<dbReference type="EMBL" id="FOMJ01000003">
    <property type="protein sequence ID" value="SFD26524.1"/>
    <property type="molecule type" value="Genomic_DNA"/>
</dbReference>
<proteinExistence type="predicted"/>
<dbReference type="AlphaFoldDB" id="A0A1I1QWK1"/>
<keyword evidence="4" id="KW-1185">Reference proteome</keyword>
<reference evidence="3 4" key="1">
    <citation type="submission" date="2016-10" db="EMBL/GenBank/DDBJ databases">
        <authorList>
            <person name="de Groot N.N."/>
        </authorList>
    </citation>
    <scope>NUCLEOTIDE SEQUENCE [LARGE SCALE GENOMIC DNA]</scope>
    <source>
        <strain evidence="3 4">HL3</strain>
    </source>
</reference>
<feature type="transmembrane region" description="Helical" evidence="2">
    <location>
        <begin position="20"/>
        <end position="45"/>
    </location>
</feature>
<feature type="compositionally biased region" description="Acidic residues" evidence="1">
    <location>
        <begin position="102"/>
        <end position="111"/>
    </location>
</feature>
<gene>
    <name evidence="3" type="ORF">SAMN05660831_01340</name>
</gene>
<accession>A0A1I1QWK1</accession>
<evidence type="ECO:0000313" key="4">
    <source>
        <dbReference type="Proteomes" id="UP000198611"/>
    </source>
</evidence>
<dbReference type="Proteomes" id="UP000198611">
    <property type="component" value="Unassembled WGS sequence"/>
</dbReference>
<dbReference type="Pfam" id="PF14333">
    <property type="entry name" value="DUF4389"/>
    <property type="match status" value="1"/>
</dbReference>
<dbReference type="RefSeq" id="WP_093427983.1">
    <property type="nucleotide sequence ID" value="NZ_FOMJ01000003.1"/>
</dbReference>
<name>A0A1I1QWK1_9GAMM</name>
<keyword evidence="2" id="KW-0472">Membrane</keyword>
<protein>
    <recommendedName>
        <fullName evidence="5">Lipase</fullName>
    </recommendedName>
</protein>
<evidence type="ECO:0000256" key="2">
    <source>
        <dbReference type="SAM" id="Phobius"/>
    </source>
</evidence>
<dbReference type="STRING" id="1123397.SAMN05660831_01340"/>
<feature type="region of interest" description="Disordered" evidence="1">
    <location>
        <begin position="79"/>
        <end position="111"/>
    </location>
</feature>
<sequence length="111" mass="12495">MEPELRSNLRESSTWKRLVFMVIFAIAFQLAELLLAAVAVIQFLFRLVTGECNDRLAVFGAGLAEYLRRVVAYLTFASDSRPFPFDNWPDAEPERIAPAPPEGDDPTNDGY</sequence>
<organism evidence="3 4">
    <name type="scientific">Thiohalospira halophila DSM 15071</name>
    <dbReference type="NCBI Taxonomy" id="1123397"/>
    <lineage>
        <taxon>Bacteria</taxon>
        <taxon>Pseudomonadati</taxon>
        <taxon>Pseudomonadota</taxon>
        <taxon>Gammaproteobacteria</taxon>
        <taxon>Thiohalospirales</taxon>
        <taxon>Thiohalospiraceae</taxon>
        <taxon>Thiohalospira</taxon>
    </lineage>
</organism>